<dbReference type="GO" id="GO:0004650">
    <property type="term" value="F:polygalacturonase activity"/>
    <property type="evidence" value="ECO:0007669"/>
    <property type="project" value="InterPro"/>
</dbReference>
<dbReference type="SUPFAM" id="SSF51126">
    <property type="entry name" value="Pectin lyase-like"/>
    <property type="match status" value="2"/>
</dbReference>
<organism evidence="3 4">
    <name type="scientific">Piedraia hortae CBS 480.64</name>
    <dbReference type="NCBI Taxonomy" id="1314780"/>
    <lineage>
        <taxon>Eukaryota</taxon>
        <taxon>Fungi</taxon>
        <taxon>Dikarya</taxon>
        <taxon>Ascomycota</taxon>
        <taxon>Pezizomycotina</taxon>
        <taxon>Dothideomycetes</taxon>
        <taxon>Dothideomycetidae</taxon>
        <taxon>Capnodiales</taxon>
        <taxon>Piedraiaceae</taxon>
        <taxon>Piedraia</taxon>
    </lineage>
</organism>
<dbReference type="EMBL" id="MU005963">
    <property type="protein sequence ID" value="KAF2862914.1"/>
    <property type="molecule type" value="Genomic_DNA"/>
</dbReference>
<dbReference type="Pfam" id="PF12708">
    <property type="entry name" value="Pect-lyase_RHGA_epim"/>
    <property type="match status" value="1"/>
</dbReference>
<protein>
    <submittedName>
        <fullName evidence="3">Glycoside hydrolase family 55 protein</fullName>
    </submittedName>
</protein>
<dbReference type="CDD" id="cd23668">
    <property type="entry name" value="GH55_beta13glucanase-like"/>
    <property type="match status" value="1"/>
</dbReference>
<reference evidence="3" key="1">
    <citation type="journal article" date="2020" name="Stud. Mycol.">
        <title>101 Dothideomycetes genomes: a test case for predicting lifestyles and emergence of pathogens.</title>
        <authorList>
            <person name="Haridas S."/>
            <person name="Albert R."/>
            <person name="Binder M."/>
            <person name="Bloem J."/>
            <person name="Labutti K."/>
            <person name="Salamov A."/>
            <person name="Andreopoulos B."/>
            <person name="Baker S."/>
            <person name="Barry K."/>
            <person name="Bills G."/>
            <person name="Bluhm B."/>
            <person name="Cannon C."/>
            <person name="Castanera R."/>
            <person name="Culley D."/>
            <person name="Daum C."/>
            <person name="Ezra D."/>
            <person name="Gonzalez J."/>
            <person name="Henrissat B."/>
            <person name="Kuo A."/>
            <person name="Liang C."/>
            <person name="Lipzen A."/>
            <person name="Lutzoni F."/>
            <person name="Magnuson J."/>
            <person name="Mondo S."/>
            <person name="Nolan M."/>
            <person name="Ohm R."/>
            <person name="Pangilinan J."/>
            <person name="Park H.-J."/>
            <person name="Ramirez L."/>
            <person name="Alfaro M."/>
            <person name="Sun H."/>
            <person name="Tritt A."/>
            <person name="Yoshinaga Y."/>
            <person name="Zwiers L.-H."/>
            <person name="Turgeon B."/>
            <person name="Goodwin S."/>
            <person name="Spatafora J."/>
            <person name="Crous P."/>
            <person name="Grigoriev I."/>
        </authorList>
    </citation>
    <scope>NUCLEOTIDE SEQUENCE</scope>
    <source>
        <strain evidence="3">CBS 480.64</strain>
    </source>
</reference>
<name>A0A6A7C608_9PEZI</name>
<dbReference type="PANTHER" id="PTHR33928:SF2">
    <property type="entry name" value="PECTATE LYASE SUPERFAMILY PROTEIN DOMAIN-CONTAINING PROTEIN-RELATED"/>
    <property type="match status" value="1"/>
</dbReference>
<keyword evidence="1" id="KW-0732">Signal</keyword>
<evidence type="ECO:0000313" key="3">
    <source>
        <dbReference type="EMBL" id="KAF2862914.1"/>
    </source>
</evidence>
<keyword evidence="3" id="KW-0378">Hydrolase</keyword>
<dbReference type="PANTHER" id="PTHR33928">
    <property type="entry name" value="POLYGALACTURONASE QRT3"/>
    <property type="match status" value="1"/>
</dbReference>
<evidence type="ECO:0000259" key="2">
    <source>
        <dbReference type="Pfam" id="PF12708"/>
    </source>
</evidence>
<feature type="signal peptide" evidence="1">
    <location>
        <begin position="1"/>
        <end position="17"/>
    </location>
</feature>
<dbReference type="Proteomes" id="UP000799421">
    <property type="component" value="Unassembled WGS sequence"/>
</dbReference>
<evidence type="ECO:0000256" key="1">
    <source>
        <dbReference type="SAM" id="SignalP"/>
    </source>
</evidence>
<accession>A0A6A7C608</accession>
<dbReference type="InterPro" id="IPR024535">
    <property type="entry name" value="RHGA/B-epi-like_pectate_lyase"/>
</dbReference>
<dbReference type="InterPro" id="IPR039279">
    <property type="entry name" value="QRT3-like"/>
</dbReference>
<keyword evidence="4" id="KW-1185">Reference proteome</keyword>
<dbReference type="AlphaFoldDB" id="A0A6A7C608"/>
<sequence length="773" mass="84490">MLTKVLAALSLFGLNAAALPAGSPGAAAADYWMADPKMHNTHWMWGNQNGNYKVFRDVTQYGAKGDGSSDDTQAINKAMLDGNRCLKQCNSSTTSQAIVYFPPGQYKVSKPIVMPYYTQVIGDANNLPTVVASSDFSGMAVFDADPYTDQGVSYFINQNNFFRQMRNLVIDLRQTKAGAGIHWQTAQATSLQNIVFEMSQDGDNQQQGIFMDNGSGGWMSDLVFNGGNIGMFLGSQQFTTNNLTFNNCKTAIFMNWNWGWTFSGITVNGGQVGLNMSNSPQNQTVGSVLLTDSCIGSKYGIVSAFHTENNVPVTGGSLVLDNVDMTRTTSAVMNIDGHEMLAKGQINAWVAGHSYVNSNQMQRSQGPIAKSQMPQSLLSNGKVFFRTKPQYEGEPTGNFLRSFSDGGCAGDGRTVVTQCLQNFLNNAAQSNKIAYFEHGVYKVDNTVSVPANVRIVGELWATILATGFNDAAHPKPVWQIGKPGQKGAVEISDMLFEVQGPNPGAIMIQWDLQSEQGKSGMWDSHVRIGGSYGSELLLSDCPTTLGANPNQKCQGVFLMFYASPQSGGIMIANCWWWVADHDMEDPLNRQISIFSGRGALIRSQGPVWLWGSASEHSMLYQYQFDGAKAIFTGFIQTETPYFSGSGAPPFPHPLPGYNSDYDDPTFAVCQYGDVGQDGVPCKEAWGLRVVNSQGVYIYAAGFYSFFNNYQQECVGKHNCQLNMVRFQQSDVHAYTLTTKASVHMILDDSTGTVFGKDNRNVFGDTIAYYATHQ</sequence>
<evidence type="ECO:0000313" key="4">
    <source>
        <dbReference type="Proteomes" id="UP000799421"/>
    </source>
</evidence>
<proteinExistence type="predicted"/>
<dbReference type="Gene3D" id="2.160.20.10">
    <property type="entry name" value="Single-stranded right-handed beta-helix, Pectin lyase-like"/>
    <property type="match status" value="2"/>
</dbReference>
<dbReference type="OrthoDB" id="1046782at2759"/>
<feature type="chain" id="PRO_5025612813" evidence="1">
    <location>
        <begin position="18"/>
        <end position="773"/>
    </location>
</feature>
<feature type="domain" description="Rhamnogalacturonase A/B/Epimerase-like pectate lyase" evidence="2">
    <location>
        <begin position="55"/>
        <end position="275"/>
    </location>
</feature>
<dbReference type="InterPro" id="IPR011050">
    <property type="entry name" value="Pectin_lyase_fold/virulence"/>
</dbReference>
<dbReference type="InterPro" id="IPR012334">
    <property type="entry name" value="Pectin_lyas_fold"/>
</dbReference>
<gene>
    <name evidence="3" type="ORF">K470DRAFT_262416</name>
</gene>